<dbReference type="STRING" id="633440.SAMN05421869_15427"/>
<dbReference type="PANTHER" id="PTHR42659:SF2">
    <property type="entry name" value="XANTHINE DEHYDROGENASE SUBUNIT C-RELATED"/>
    <property type="match status" value="1"/>
</dbReference>
<dbReference type="InterPro" id="IPR016169">
    <property type="entry name" value="FAD-bd_PCMH_sub2"/>
</dbReference>
<evidence type="ECO:0000256" key="3">
    <source>
        <dbReference type="ARBA" id="ARBA00023002"/>
    </source>
</evidence>
<keyword evidence="6" id="KW-1185">Reference proteome</keyword>
<dbReference type="SUPFAM" id="SSF56176">
    <property type="entry name" value="FAD-binding/transporter-associated domain-like"/>
    <property type="match status" value="1"/>
</dbReference>
<evidence type="ECO:0000313" key="6">
    <source>
        <dbReference type="Proteomes" id="UP000199202"/>
    </source>
</evidence>
<protein>
    <submittedName>
        <fullName evidence="5">Xanthine dehydrogenase YagS FAD-binding subunit</fullName>
    </submittedName>
</protein>
<evidence type="ECO:0000256" key="1">
    <source>
        <dbReference type="ARBA" id="ARBA00022630"/>
    </source>
</evidence>
<dbReference type="SUPFAM" id="SSF55447">
    <property type="entry name" value="CO dehydrogenase flavoprotein C-terminal domain-like"/>
    <property type="match status" value="1"/>
</dbReference>
<dbReference type="InterPro" id="IPR036683">
    <property type="entry name" value="CO_DH_flav_C_dom_sf"/>
</dbReference>
<name>A0A1G9VRS4_9ACTN</name>
<organism evidence="5 6">
    <name type="scientific">Nonomuraea jiangxiensis</name>
    <dbReference type="NCBI Taxonomy" id="633440"/>
    <lineage>
        <taxon>Bacteria</taxon>
        <taxon>Bacillati</taxon>
        <taxon>Actinomycetota</taxon>
        <taxon>Actinomycetes</taxon>
        <taxon>Streptosporangiales</taxon>
        <taxon>Streptosporangiaceae</taxon>
        <taxon>Nonomuraea</taxon>
    </lineage>
</organism>
<dbReference type="Proteomes" id="UP000199202">
    <property type="component" value="Unassembled WGS sequence"/>
</dbReference>
<evidence type="ECO:0000313" key="5">
    <source>
        <dbReference type="EMBL" id="SDM74962.1"/>
    </source>
</evidence>
<dbReference type="RefSeq" id="WP_090947232.1">
    <property type="nucleotide sequence ID" value="NZ_FNDJ01000054.1"/>
</dbReference>
<proteinExistence type="predicted"/>
<dbReference type="InterPro" id="IPR002346">
    <property type="entry name" value="Mopterin_DH_FAD-bd"/>
</dbReference>
<dbReference type="InterPro" id="IPR016167">
    <property type="entry name" value="FAD-bd_PCMH_sub1"/>
</dbReference>
<keyword evidence="3" id="KW-0560">Oxidoreductase</keyword>
<keyword evidence="1" id="KW-0285">Flavoprotein</keyword>
<dbReference type="Gene3D" id="3.30.465.10">
    <property type="match status" value="2"/>
</dbReference>
<keyword evidence="2" id="KW-0274">FAD</keyword>
<evidence type="ECO:0000256" key="2">
    <source>
        <dbReference type="ARBA" id="ARBA00022827"/>
    </source>
</evidence>
<dbReference type="InterPro" id="IPR036318">
    <property type="entry name" value="FAD-bd_PCMH-like_sf"/>
</dbReference>
<dbReference type="InterPro" id="IPR016166">
    <property type="entry name" value="FAD-bd_PCMH"/>
</dbReference>
<dbReference type="SMART" id="SM01092">
    <property type="entry name" value="CO_deh_flav_C"/>
    <property type="match status" value="1"/>
</dbReference>
<dbReference type="AlphaFoldDB" id="A0A1G9VRS4"/>
<dbReference type="Gene3D" id="3.30.43.10">
    <property type="entry name" value="Uridine Diphospho-n-acetylenolpyruvylglucosamine Reductase, domain 2"/>
    <property type="match status" value="1"/>
</dbReference>
<evidence type="ECO:0000259" key="4">
    <source>
        <dbReference type="PROSITE" id="PS51387"/>
    </source>
</evidence>
<dbReference type="InterPro" id="IPR005107">
    <property type="entry name" value="CO_DH_flav_C"/>
</dbReference>
<dbReference type="OrthoDB" id="9814706at2"/>
<sequence>MKAFRYARATSQANAVTLASADPTAVYIAGGTETLNLIRDGLLAPDLLVDVNAVPADGIAWGRDVVRIGALTSMAAVAGDARIRTRLPVLSEALSASASAQVRNMASVGGNLMQRTRCWYYRDAALPCNTRIPGSGCPAIEGENRWHAILGGSEHCIKVHPSDMAVALTALDATILIRDAQGERRVPIGDFYRLPGSTPHVETALPRGGLIVGVEIPSGLTRSRSGYRKVRDRASFEFALVSVAVSLDMDGDAVREARIALGGVAPRPWRAVEAEEAVRGRRLDPDVLEAAAEAAVRGAVPREHNGFKVELVRRTLADVLARIGGKR</sequence>
<dbReference type="GO" id="GO:0016491">
    <property type="term" value="F:oxidoreductase activity"/>
    <property type="evidence" value="ECO:0007669"/>
    <property type="project" value="UniProtKB-KW"/>
</dbReference>
<accession>A0A1G9VRS4</accession>
<reference evidence="5 6" key="1">
    <citation type="submission" date="2016-10" db="EMBL/GenBank/DDBJ databases">
        <authorList>
            <person name="de Groot N.N."/>
        </authorList>
    </citation>
    <scope>NUCLEOTIDE SEQUENCE [LARGE SCALE GENOMIC DNA]</scope>
    <source>
        <strain evidence="5 6">CGMCC 4.6533</strain>
    </source>
</reference>
<dbReference type="Gene3D" id="3.30.390.50">
    <property type="entry name" value="CO dehydrogenase flavoprotein, C-terminal domain"/>
    <property type="match status" value="1"/>
</dbReference>
<dbReference type="InterPro" id="IPR051312">
    <property type="entry name" value="Diverse_Substr_Oxidored"/>
</dbReference>
<dbReference type="PANTHER" id="PTHR42659">
    <property type="entry name" value="XANTHINE DEHYDROGENASE SUBUNIT C-RELATED"/>
    <property type="match status" value="1"/>
</dbReference>
<dbReference type="Pfam" id="PF03450">
    <property type="entry name" value="CO_deh_flav_C"/>
    <property type="match status" value="1"/>
</dbReference>
<dbReference type="Pfam" id="PF00941">
    <property type="entry name" value="FAD_binding_5"/>
    <property type="match status" value="1"/>
</dbReference>
<dbReference type="PROSITE" id="PS51387">
    <property type="entry name" value="FAD_PCMH"/>
    <property type="match status" value="1"/>
</dbReference>
<feature type="domain" description="FAD-binding PCMH-type" evidence="4">
    <location>
        <begin position="1"/>
        <end position="221"/>
    </location>
</feature>
<dbReference type="GO" id="GO:0071949">
    <property type="term" value="F:FAD binding"/>
    <property type="evidence" value="ECO:0007669"/>
    <property type="project" value="InterPro"/>
</dbReference>
<dbReference type="EMBL" id="FNDJ01000054">
    <property type="protein sequence ID" value="SDM74962.1"/>
    <property type="molecule type" value="Genomic_DNA"/>
</dbReference>
<gene>
    <name evidence="5" type="ORF">SAMN05421869_15427</name>
</gene>